<dbReference type="OrthoDB" id="428854at2759"/>
<dbReference type="Pfam" id="PF13880">
    <property type="entry name" value="Acetyltransf_13"/>
    <property type="match status" value="1"/>
</dbReference>
<keyword evidence="5" id="KW-0863">Zinc-finger</keyword>
<dbReference type="Gene3D" id="3.40.630.30">
    <property type="match status" value="1"/>
</dbReference>
<evidence type="ECO:0000256" key="10">
    <source>
        <dbReference type="SAM" id="MobiDB-lite"/>
    </source>
</evidence>
<evidence type="ECO:0000256" key="5">
    <source>
        <dbReference type="ARBA" id="ARBA00022771"/>
    </source>
</evidence>
<evidence type="ECO:0000256" key="6">
    <source>
        <dbReference type="ARBA" id="ARBA00022833"/>
    </source>
</evidence>
<accession>A0A9W8BJD5</accession>
<dbReference type="Proteomes" id="UP001150907">
    <property type="component" value="Unassembled WGS sequence"/>
</dbReference>
<evidence type="ECO:0000256" key="7">
    <source>
        <dbReference type="ARBA" id="ARBA00023242"/>
    </source>
</evidence>
<dbReference type="SUPFAM" id="SSF55729">
    <property type="entry name" value="Acyl-CoA N-acyltransferases (Nat)"/>
    <property type="match status" value="1"/>
</dbReference>
<name>A0A9W8BJD5_9FUNG</name>
<keyword evidence="9" id="KW-0012">Acyltransferase</keyword>
<dbReference type="GO" id="GO:0000785">
    <property type="term" value="C:chromatin"/>
    <property type="evidence" value="ECO:0007669"/>
    <property type="project" value="TreeGrafter"/>
</dbReference>
<sequence length="424" mass="45895">MTDENSAYTPKAARVRVTYGSQPPKSSPAYMRANRSPVHLSSSKDISSLVLNPLPCIAAAEVLDAGAEAPHAKTSLRLATPKRKNARLGDMSSSEDEDEDAKQQQQPKKRLVQTSLQLGTCRKSTGHLNSSVTLDKMFPAINESSSLPSQLAGTKAGTIARKQQPKAAVVGGPRKEQTFLDFGQKPLAPVPCSECGMTYQRGKDEDEALHDKFHRSWLRQEARLLVWLPGLSNGDEGSAETVALPSQLAKLHGVDRPAKAAATATIRVVSSQESSRRELQRALEILNIANEHLGAVRVEVADMALRQRKIFLYTTQRGQVLGCVLAELISSAQRVVPPSDATSSALDVADDACRAVCGISRVWVVPSARRCGVASQLIDAVHKRFVYGCAIDTASVAFTQPTSDGRALAERVFGRRDFLVYVED</sequence>
<evidence type="ECO:0000259" key="11">
    <source>
        <dbReference type="Pfam" id="PF13878"/>
    </source>
</evidence>
<evidence type="ECO:0000256" key="3">
    <source>
        <dbReference type="ARBA" id="ARBA00022679"/>
    </source>
</evidence>
<comment type="similarity">
    <text evidence="2">Belongs to the acetyltransferase family. ECO subfamily.</text>
</comment>
<dbReference type="PANTHER" id="PTHR45884:SF2">
    <property type="entry name" value="N-ACETYLTRANSFERASE ECO"/>
    <property type="match status" value="1"/>
</dbReference>
<proteinExistence type="inferred from homology"/>
<feature type="region of interest" description="Disordered" evidence="10">
    <location>
        <begin position="74"/>
        <end position="115"/>
    </location>
</feature>
<comment type="subcellular location">
    <subcellularLocation>
        <location evidence="1">Nucleus</location>
    </subcellularLocation>
</comment>
<evidence type="ECO:0000313" key="13">
    <source>
        <dbReference type="EMBL" id="KAJ2008637.1"/>
    </source>
</evidence>
<evidence type="ECO:0000256" key="9">
    <source>
        <dbReference type="ARBA" id="ARBA00023315"/>
    </source>
</evidence>
<keyword evidence="6" id="KW-0862">Zinc</keyword>
<feature type="domain" description="N-acetyltransferase ESCO zinc-finger" evidence="11">
    <location>
        <begin position="177"/>
        <end position="215"/>
    </location>
</feature>
<dbReference type="GO" id="GO:0005634">
    <property type="term" value="C:nucleus"/>
    <property type="evidence" value="ECO:0007669"/>
    <property type="project" value="UniProtKB-SubCell"/>
</dbReference>
<organism evidence="13 14">
    <name type="scientific">Coemansia thaxteri</name>
    <dbReference type="NCBI Taxonomy" id="2663907"/>
    <lineage>
        <taxon>Eukaryota</taxon>
        <taxon>Fungi</taxon>
        <taxon>Fungi incertae sedis</taxon>
        <taxon>Zoopagomycota</taxon>
        <taxon>Kickxellomycotina</taxon>
        <taxon>Kickxellomycetes</taxon>
        <taxon>Kickxellales</taxon>
        <taxon>Kickxellaceae</taxon>
        <taxon>Coemansia</taxon>
    </lineage>
</organism>
<keyword evidence="14" id="KW-1185">Reference proteome</keyword>
<evidence type="ECO:0000256" key="2">
    <source>
        <dbReference type="ARBA" id="ARBA00005816"/>
    </source>
</evidence>
<dbReference type="GO" id="GO:0008270">
    <property type="term" value="F:zinc ion binding"/>
    <property type="evidence" value="ECO:0007669"/>
    <property type="project" value="UniProtKB-KW"/>
</dbReference>
<evidence type="ECO:0000256" key="8">
    <source>
        <dbReference type="ARBA" id="ARBA00023306"/>
    </source>
</evidence>
<dbReference type="InterPro" id="IPR016181">
    <property type="entry name" value="Acyl_CoA_acyltransferase"/>
</dbReference>
<dbReference type="AlphaFoldDB" id="A0A9W8BJD5"/>
<dbReference type="PANTHER" id="PTHR45884">
    <property type="entry name" value="N-ACETYLTRANSFERASE ECO"/>
    <property type="match status" value="1"/>
</dbReference>
<comment type="caution">
    <text evidence="13">The sequence shown here is derived from an EMBL/GenBank/DDBJ whole genome shotgun (WGS) entry which is preliminary data.</text>
</comment>
<dbReference type="GO" id="GO:0061733">
    <property type="term" value="F:protein-lysine-acetyltransferase activity"/>
    <property type="evidence" value="ECO:0007669"/>
    <property type="project" value="TreeGrafter"/>
</dbReference>
<dbReference type="GO" id="GO:0007064">
    <property type="term" value="P:mitotic sister chromatid cohesion"/>
    <property type="evidence" value="ECO:0007669"/>
    <property type="project" value="TreeGrafter"/>
</dbReference>
<feature type="region of interest" description="Disordered" evidence="10">
    <location>
        <begin position="1"/>
        <end position="44"/>
    </location>
</feature>
<evidence type="ECO:0000313" key="14">
    <source>
        <dbReference type="Proteomes" id="UP001150907"/>
    </source>
</evidence>
<keyword evidence="3" id="KW-0808">Transferase</keyword>
<feature type="domain" description="N-acetyltransferase ESCO acetyl-transferase" evidence="12">
    <location>
        <begin position="354"/>
        <end position="421"/>
    </location>
</feature>
<evidence type="ECO:0000256" key="4">
    <source>
        <dbReference type="ARBA" id="ARBA00022723"/>
    </source>
</evidence>
<dbReference type="Pfam" id="PF13878">
    <property type="entry name" value="zf-C2H2_3"/>
    <property type="match status" value="1"/>
</dbReference>
<keyword evidence="4" id="KW-0479">Metal-binding</keyword>
<gene>
    <name evidence="13" type="ORF">H4R26_000118</name>
</gene>
<evidence type="ECO:0000256" key="1">
    <source>
        <dbReference type="ARBA" id="ARBA00004123"/>
    </source>
</evidence>
<dbReference type="InterPro" id="IPR028009">
    <property type="entry name" value="ESCO_Acetyltransf_dom"/>
</dbReference>
<dbReference type="EMBL" id="JANBQF010000002">
    <property type="protein sequence ID" value="KAJ2008637.1"/>
    <property type="molecule type" value="Genomic_DNA"/>
</dbReference>
<evidence type="ECO:0000259" key="12">
    <source>
        <dbReference type="Pfam" id="PF13880"/>
    </source>
</evidence>
<dbReference type="CDD" id="cd04301">
    <property type="entry name" value="NAT_SF"/>
    <property type="match status" value="1"/>
</dbReference>
<protein>
    <submittedName>
        <fullName evidence="13">Uncharacterized protein</fullName>
    </submittedName>
</protein>
<reference evidence="13" key="1">
    <citation type="submission" date="2022-07" db="EMBL/GenBank/DDBJ databases">
        <title>Phylogenomic reconstructions and comparative analyses of Kickxellomycotina fungi.</title>
        <authorList>
            <person name="Reynolds N.K."/>
            <person name="Stajich J.E."/>
            <person name="Barry K."/>
            <person name="Grigoriev I.V."/>
            <person name="Crous P."/>
            <person name="Smith M.E."/>
        </authorList>
    </citation>
    <scope>NUCLEOTIDE SEQUENCE</scope>
    <source>
        <strain evidence="13">IMI 214461</strain>
    </source>
</reference>
<keyword evidence="8" id="KW-0131">Cell cycle</keyword>
<keyword evidence="7" id="KW-0539">Nucleus</keyword>
<dbReference type="InterPro" id="IPR028005">
    <property type="entry name" value="AcTrfase_ESCO_Znf_dom"/>
</dbReference>